<feature type="region of interest" description="Disordered" evidence="2">
    <location>
        <begin position="1"/>
        <end position="20"/>
    </location>
</feature>
<protein>
    <submittedName>
        <fullName evidence="3">Class I SAM-dependent methyltransferase</fullName>
    </submittedName>
</protein>
<dbReference type="Proteomes" id="UP000318661">
    <property type="component" value="Unassembled WGS sequence"/>
</dbReference>
<dbReference type="Proteomes" id="UP000315217">
    <property type="component" value="Unassembled WGS sequence"/>
</dbReference>
<gene>
    <name evidence="4" type="ORF">E6G98_00145</name>
    <name evidence="3" type="ORF">E6G99_09115</name>
</gene>
<dbReference type="Pfam" id="PF13489">
    <property type="entry name" value="Methyltransf_23"/>
    <property type="match status" value="1"/>
</dbReference>
<dbReference type="GO" id="GO:0032259">
    <property type="term" value="P:methylation"/>
    <property type="evidence" value="ECO:0007669"/>
    <property type="project" value="UniProtKB-KW"/>
</dbReference>
<organism evidence="3 6">
    <name type="scientific">Candidatus Segetimicrobium genomatis</name>
    <dbReference type="NCBI Taxonomy" id="2569760"/>
    <lineage>
        <taxon>Bacteria</taxon>
        <taxon>Bacillati</taxon>
        <taxon>Candidatus Sysuimicrobiota</taxon>
        <taxon>Candidatus Sysuimicrobiia</taxon>
        <taxon>Candidatus Sysuimicrobiales</taxon>
        <taxon>Candidatus Segetimicrobiaceae</taxon>
        <taxon>Candidatus Segetimicrobium</taxon>
    </lineage>
</organism>
<dbReference type="PANTHER" id="PTHR43861">
    <property type="entry name" value="TRANS-ACONITATE 2-METHYLTRANSFERASE-RELATED"/>
    <property type="match status" value="1"/>
</dbReference>
<dbReference type="PANTHER" id="PTHR43861:SF3">
    <property type="entry name" value="PUTATIVE (AFU_ORTHOLOGUE AFUA_2G14390)-RELATED"/>
    <property type="match status" value="1"/>
</dbReference>
<sequence>MGAGRDRSDMMPPALNGTPTRPGLIGGSVGYFLLRRMTARVGPRDPCAGVAYQSRSKVEVLFGPQIWERVRGRVVIDFGCGFGAEAIEMARHGARKVIGIDIRDHVLRTAQAAAEEAGVGDRCVFARHADEKADLIVSIDSFEHYDRPAEVLQVMRRLVKDDGRVLVSFGPPWCHPLGGHLFSIFPWAHLIFTERALMRWWSDYKSDGATRFSEIEGGLNQMTVGGFMRLLAESDFKIARFEAVPIRRFRYLFNSLTREFLTSIVQCELIPR</sequence>
<dbReference type="EMBL" id="VBAJ01000235">
    <property type="protein sequence ID" value="TMJ06123.1"/>
    <property type="molecule type" value="Genomic_DNA"/>
</dbReference>
<accession>A0A537LDM4</accession>
<evidence type="ECO:0000313" key="6">
    <source>
        <dbReference type="Proteomes" id="UP000318661"/>
    </source>
</evidence>
<evidence type="ECO:0000313" key="5">
    <source>
        <dbReference type="Proteomes" id="UP000315217"/>
    </source>
</evidence>
<evidence type="ECO:0000313" key="4">
    <source>
        <dbReference type="EMBL" id="TMJ13498.1"/>
    </source>
</evidence>
<evidence type="ECO:0000256" key="1">
    <source>
        <dbReference type="ARBA" id="ARBA00022679"/>
    </source>
</evidence>
<dbReference type="EMBL" id="VBAI01000006">
    <property type="protein sequence ID" value="TMJ13498.1"/>
    <property type="molecule type" value="Genomic_DNA"/>
</dbReference>
<dbReference type="InterPro" id="IPR029063">
    <property type="entry name" value="SAM-dependent_MTases_sf"/>
</dbReference>
<reference evidence="5 6" key="1">
    <citation type="journal article" date="2019" name="Nat. Microbiol.">
        <title>Mediterranean grassland soil C-N compound turnover is dependent on rainfall and depth, and is mediated by genomically divergent microorganisms.</title>
        <authorList>
            <person name="Diamond S."/>
            <person name="Andeer P.F."/>
            <person name="Li Z."/>
            <person name="Crits-Christoph A."/>
            <person name="Burstein D."/>
            <person name="Anantharaman K."/>
            <person name="Lane K.R."/>
            <person name="Thomas B.C."/>
            <person name="Pan C."/>
            <person name="Northen T.R."/>
            <person name="Banfield J.F."/>
        </authorList>
    </citation>
    <scope>NUCLEOTIDE SEQUENCE [LARGE SCALE GENOMIC DNA]</scope>
    <source>
        <strain evidence="4">NP_1</strain>
        <strain evidence="3">NP_2</strain>
    </source>
</reference>
<keyword evidence="3" id="KW-0489">Methyltransferase</keyword>
<dbReference type="AlphaFoldDB" id="A0A537LDM4"/>
<proteinExistence type="predicted"/>
<dbReference type="CDD" id="cd02440">
    <property type="entry name" value="AdoMet_MTases"/>
    <property type="match status" value="1"/>
</dbReference>
<dbReference type="GO" id="GO:0008168">
    <property type="term" value="F:methyltransferase activity"/>
    <property type="evidence" value="ECO:0007669"/>
    <property type="project" value="UniProtKB-KW"/>
</dbReference>
<keyword evidence="1 3" id="KW-0808">Transferase</keyword>
<evidence type="ECO:0000256" key="2">
    <source>
        <dbReference type="SAM" id="MobiDB-lite"/>
    </source>
</evidence>
<dbReference type="SUPFAM" id="SSF53335">
    <property type="entry name" value="S-adenosyl-L-methionine-dependent methyltransferases"/>
    <property type="match status" value="1"/>
</dbReference>
<comment type="caution">
    <text evidence="3">The sequence shown here is derived from an EMBL/GenBank/DDBJ whole genome shotgun (WGS) entry which is preliminary data.</text>
</comment>
<name>A0A537LDM4_9BACT</name>
<dbReference type="Gene3D" id="3.40.50.150">
    <property type="entry name" value="Vaccinia Virus protein VP39"/>
    <property type="match status" value="1"/>
</dbReference>
<evidence type="ECO:0000313" key="3">
    <source>
        <dbReference type="EMBL" id="TMJ06123.1"/>
    </source>
</evidence>